<reference evidence="2" key="1">
    <citation type="submission" date="2017-02" db="EMBL/GenBank/DDBJ databases">
        <authorList>
            <person name="Daims H."/>
        </authorList>
    </citation>
    <scope>NUCLEOTIDE SEQUENCE [LARGE SCALE GENOMIC DNA]</scope>
</reference>
<evidence type="ECO:0000313" key="2">
    <source>
        <dbReference type="Proteomes" id="UP000195667"/>
    </source>
</evidence>
<dbReference type="EMBL" id="FUKI01000001">
    <property type="protein sequence ID" value="SJM89058.1"/>
    <property type="molecule type" value="Genomic_DNA"/>
</dbReference>
<proteinExistence type="predicted"/>
<organism evidence="1 2">
    <name type="scientific">Crenothrix polyspora</name>
    <dbReference type="NCBI Taxonomy" id="360316"/>
    <lineage>
        <taxon>Bacteria</taxon>
        <taxon>Pseudomonadati</taxon>
        <taxon>Pseudomonadota</taxon>
        <taxon>Gammaproteobacteria</taxon>
        <taxon>Methylococcales</taxon>
        <taxon>Crenotrichaceae</taxon>
        <taxon>Crenothrix</taxon>
    </lineage>
</organism>
<dbReference type="RefSeq" id="WP_176370977.1">
    <property type="nucleotide sequence ID" value="NZ_FUKI01000001.1"/>
</dbReference>
<name>A0A1R4GYL5_9GAMM</name>
<dbReference type="AlphaFoldDB" id="A0A1R4GYL5"/>
<protein>
    <submittedName>
        <fullName evidence="1">TnpA</fullName>
    </submittedName>
</protein>
<gene>
    <name evidence="1" type="ORF">CRENPOLYSF1_10055</name>
</gene>
<dbReference type="Proteomes" id="UP000195667">
    <property type="component" value="Unassembled WGS sequence"/>
</dbReference>
<sequence>MYRLKQLFGNSLASRIFETQQTEVHARVAAMNIMTCLSMPVSVRVGIALS</sequence>
<keyword evidence="2" id="KW-1185">Reference proteome</keyword>
<accession>A0A1R4GYL5</accession>
<evidence type="ECO:0000313" key="1">
    <source>
        <dbReference type="EMBL" id="SJM89058.1"/>
    </source>
</evidence>